<protein>
    <submittedName>
        <fullName evidence="2">NAD(P)H-binding protein</fullName>
    </submittedName>
</protein>
<comment type="caution">
    <text evidence="2">The sequence shown here is derived from an EMBL/GenBank/DDBJ whole genome shotgun (WGS) entry which is preliminary data.</text>
</comment>
<dbReference type="PANTHER" id="PTHR43162:SF1">
    <property type="entry name" value="PRESTALK A DIFFERENTIATION PROTEIN A"/>
    <property type="match status" value="1"/>
</dbReference>
<evidence type="ECO:0000259" key="1">
    <source>
        <dbReference type="Pfam" id="PF13460"/>
    </source>
</evidence>
<dbReference type="Pfam" id="PF13460">
    <property type="entry name" value="NAD_binding_10"/>
    <property type="match status" value="1"/>
</dbReference>
<dbReference type="RefSeq" id="WP_344077658.1">
    <property type="nucleotide sequence ID" value="NZ_BAAACA010000038.1"/>
</dbReference>
<reference evidence="3" key="1">
    <citation type="journal article" date="2019" name="Int. J. Syst. Evol. Microbiol.">
        <title>The Global Catalogue of Microorganisms (GCM) 10K type strain sequencing project: providing services to taxonomists for standard genome sequencing and annotation.</title>
        <authorList>
            <consortium name="The Broad Institute Genomics Platform"/>
            <consortium name="The Broad Institute Genome Sequencing Center for Infectious Disease"/>
            <person name="Wu L."/>
            <person name="Ma J."/>
        </authorList>
    </citation>
    <scope>NUCLEOTIDE SEQUENCE [LARGE SCALE GENOMIC DNA]</scope>
    <source>
        <strain evidence="3">JCM 5067</strain>
    </source>
</reference>
<dbReference type="InterPro" id="IPR036291">
    <property type="entry name" value="NAD(P)-bd_dom_sf"/>
</dbReference>
<feature type="domain" description="NAD(P)-binding" evidence="1">
    <location>
        <begin position="9"/>
        <end position="139"/>
    </location>
</feature>
<dbReference type="Gene3D" id="3.40.50.720">
    <property type="entry name" value="NAD(P)-binding Rossmann-like Domain"/>
    <property type="match status" value="1"/>
</dbReference>
<keyword evidence="3" id="KW-1185">Reference proteome</keyword>
<dbReference type="PANTHER" id="PTHR43162">
    <property type="match status" value="1"/>
</dbReference>
<organism evidence="2 3">
    <name type="scientific">Streptomyces crystallinus</name>
    <dbReference type="NCBI Taxonomy" id="68191"/>
    <lineage>
        <taxon>Bacteria</taxon>
        <taxon>Bacillati</taxon>
        <taxon>Actinomycetota</taxon>
        <taxon>Actinomycetes</taxon>
        <taxon>Kitasatosporales</taxon>
        <taxon>Streptomycetaceae</taxon>
        <taxon>Streptomyces</taxon>
    </lineage>
</organism>
<dbReference type="InterPro" id="IPR016040">
    <property type="entry name" value="NAD(P)-bd_dom"/>
</dbReference>
<dbReference type="EMBL" id="BAAACA010000038">
    <property type="protein sequence ID" value="GAA0616986.1"/>
    <property type="molecule type" value="Genomic_DNA"/>
</dbReference>
<evidence type="ECO:0000313" key="3">
    <source>
        <dbReference type="Proteomes" id="UP001500668"/>
    </source>
</evidence>
<dbReference type="InterPro" id="IPR051604">
    <property type="entry name" value="Ergot_Alk_Oxidoreductase"/>
</dbReference>
<evidence type="ECO:0000313" key="2">
    <source>
        <dbReference type="EMBL" id="GAA0616986.1"/>
    </source>
</evidence>
<sequence length="258" mass="27347">MAKPVLVTGGTGTLGKHVVPLLRQAGRTVRVLSRNPRESRDSGVEYVGCDLMAGEGIDAALDGVETVLHLAGGPKGDDVATRNLMAAAAHAGVKHVVYISVIGADTVPLGYFQAKLGAERAVEESGVPWTTLRAAQFHDLLLTMAEKMAKLPVIPVPGGIRFQPVDSREVAARLVELTLGEPQGLVADLAGPKVYGMGDVNRTYLKARGKRRLMMPVRVPGKAGKAYRAGVNLSLDHALVGTRSWEDFLAERVAESAV</sequence>
<dbReference type="SUPFAM" id="SSF51735">
    <property type="entry name" value="NAD(P)-binding Rossmann-fold domains"/>
    <property type="match status" value="1"/>
</dbReference>
<dbReference type="Proteomes" id="UP001500668">
    <property type="component" value="Unassembled WGS sequence"/>
</dbReference>
<accession>A0ABP3RTB5</accession>
<name>A0ABP3RTB5_9ACTN</name>
<proteinExistence type="predicted"/>
<gene>
    <name evidence="2" type="ORF">GCM10010394_53910</name>
</gene>